<dbReference type="EMBL" id="FONY01000022">
    <property type="protein sequence ID" value="SFF25536.1"/>
    <property type="molecule type" value="Genomic_DNA"/>
</dbReference>
<feature type="transmembrane region" description="Helical" evidence="8">
    <location>
        <begin position="88"/>
        <end position="109"/>
    </location>
</feature>
<keyword evidence="3" id="KW-0813">Transport</keyword>
<keyword evidence="6 8" id="KW-1133">Transmembrane helix</keyword>
<reference evidence="10" key="1">
    <citation type="submission" date="2016-10" db="EMBL/GenBank/DDBJ databases">
        <authorList>
            <person name="Varghese N."/>
            <person name="Submissions S."/>
        </authorList>
    </citation>
    <scope>NUCLEOTIDE SEQUENCE [LARGE SCALE GENOMIC DNA]</scope>
    <source>
        <strain>GEY</strain>
        <strain evidence="10">DSM 9560</strain>
    </source>
</reference>
<feature type="transmembrane region" description="Helical" evidence="8">
    <location>
        <begin position="220"/>
        <end position="238"/>
    </location>
</feature>
<dbReference type="InterPro" id="IPR002781">
    <property type="entry name" value="TM_pro_TauE-like"/>
</dbReference>
<evidence type="ECO:0000256" key="2">
    <source>
        <dbReference type="ARBA" id="ARBA00009142"/>
    </source>
</evidence>
<dbReference type="Proteomes" id="UP000199513">
    <property type="component" value="Unassembled WGS sequence"/>
</dbReference>
<sequence>MAAGIVIFAALLSAVITAMFGLAGGSIFFAMVTWVLSAKEAIPLHSLTQLMSNTTRLLAFWDTIRWEIVGYFAMLSLLGAYLGSLCFLYFNAEILEVLVGIFVLFTLFLPKKNGKALSKGMIVLLGFLSSFLGMIVAVTGPLVSAFFVVNGITKEEMVSTKSVCQAIAQVAKMLMFASVIDFDFAQYSSLLIYLALATILGTWFGRTLIAKIPDNQYDKLNNIILGLVALSMILKPLFS</sequence>
<dbReference type="GO" id="GO:0005886">
    <property type="term" value="C:plasma membrane"/>
    <property type="evidence" value="ECO:0007669"/>
    <property type="project" value="UniProtKB-SubCell"/>
</dbReference>
<protein>
    <recommendedName>
        <fullName evidence="8">Probable membrane transporter protein</fullName>
    </recommendedName>
</protein>
<evidence type="ECO:0000256" key="4">
    <source>
        <dbReference type="ARBA" id="ARBA00022475"/>
    </source>
</evidence>
<evidence type="ECO:0000256" key="3">
    <source>
        <dbReference type="ARBA" id="ARBA00022448"/>
    </source>
</evidence>
<dbReference type="OrthoDB" id="8421744at2"/>
<evidence type="ECO:0000313" key="10">
    <source>
        <dbReference type="Proteomes" id="UP000199513"/>
    </source>
</evidence>
<gene>
    <name evidence="9" type="ORF">SAMN04488541_102221</name>
</gene>
<keyword evidence="5 8" id="KW-0812">Transmembrane</keyword>
<keyword evidence="4 8" id="KW-1003">Cell membrane</keyword>
<proteinExistence type="inferred from homology"/>
<evidence type="ECO:0000256" key="8">
    <source>
        <dbReference type="RuleBase" id="RU363041"/>
    </source>
</evidence>
<keyword evidence="10" id="KW-1185">Reference proteome</keyword>
<organism evidence="9 10">
    <name type="scientific">Thermoflexibacter ruber</name>
    <dbReference type="NCBI Taxonomy" id="1003"/>
    <lineage>
        <taxon>Bacteria</taxon>
        <taxon>Pseudomonadati</taxon>
        <taxon>Bacteroidota</taxon>
        <taxon>Cytophagia</taxon>
        <taxon>Cytophagales</taxon>
        <taxon>Thermoflexibacteraceae</taxon>
        <taxon>Thermoflexibacter</taxon>
    </lineage>
</organism>
<keyword evidence="7 8" id="KW-0472">Membrane</keyword>
<dbReference type="Pfam" id="PF01925">
    <property type="entry name" value="TauE"/>
    <property type="match status" value="1"/>
</dbReference>
<feature type="transmembrane region" description="Helical" evidence="8">
    <location>
        <begin position="6"/>
        <end position="36"/>
    </location>
</feature>
<evidence type="ECO:0000256" key="7">
    <source>
        <dbReference type="ARBA" id="ARBA00023136"/>
    </source>
</evidence>
<comment type="subcellular location">
    <subcellularLocation>
        <location evidence="1 8">Cell membrane</location>
        <topology evidence="1 8">Multi-pass membrane protein</topology>
    </subcellularLocation>
</comment>
<comment type="similarity">
    <text evidence="2 8">Belongs to the 4-toluene sulfonate uptake permease (TSUP) (TC 2.A.102) family.</text>
</comment>
<evidence type="ECO:0000313" key="9">
    <source>
        <dbReference type="EMBL" id="SFF25536.1"/>
    </source>
</evidence>
<dbReference type="RefSeq" id="WP_091546031.1">
    <property type="nucleotide sequence ID" value="NZ_FONY01000022.1"/>
</dbReference>
<accession>A0A1I2H9X3</accession>
<feature type="transmembrane region" description="Helical" evidence="8">
    <location>
        <begin position="184"/>
        <end position="208"/>
    </location>
</feature>
<evidence type="ECO:0000256" key="1">
    <source>
        <dbReference type="ARBA" id="ARBA00004651"/>
    </source>
</evidence>
<evidence type="ECO:0000256" key="6">
    <source>
        <dbReference type="ARBA" id="ARBA00022989"/>
    </source>
</evidence>
<dbReference type="STRING" id="1003.SAMN04488541_102221"/>
<dbReference type="InterPro" id="IPR052017">
    <property type="entry name" value="TSUP"/>
</dbReference>
<dbReference type="AlphaFoldDB" id="A0A1I2H9X3"/>
<name>A0A1I2H9X3_9BACT</name>
<dbReference type="PANTHER" id="PTHR30269:SF37">
    <property type="entry name" value="MEMBRANE TRANSPORTER PROTEIN"/>
    <property type="match status" value="1"/>
</dbReference>
<feature type="transmembrane region" description="Helical" evidence="8">
    <location>
        <begin position="121"/>
        <end position="149"/>
    </location>
</feature>
<evidence type="ECO:0000256" key="5">
    <source>
        <dbReference type="ARBA" id="ARBA00022692"/>
    </source>
</evidence>
<dbReference type="PANTHER" id="PTHR30269">
    <property type="entry name" value="TRANSMEMBRANE PROTEIN YFCA"/>
    <property type="match status" value="1"/>
</dbReference>